<dbReference type="InterPro" id="IPR017871">
    <property type="entry name" value="ABC_transporter-like_CS"/>
</dbReference>
<keyword evidence="2" id="KW-0547">Nucleotide-binding</keyword>
<dbReference type="SUPFAM" id="SSF52540">
    <property type="entry name" value="P-loop containing nucleoside triphosphate hydrolases"/>
    <property type="match status" value="1"/>
</dbReference>
<proteinExistence type="predicted"/>
<dbReference type="InterPro" id="IPR003593">
    <property type="entry name" value="AAA+_ATPase"/>
</dbReference>
<evidence type="ECO:0000256" key="3">
    <source>
        <dbReference type="ARBA" id="ARBA00022840"/>
    </source>
</evidence>
<evidence type="ECO:0000256" key="2">
    <source>
        <dbReference type="ARBA" id="ARBA00022741"/>
    </source>
</evidence>
<organism evidence="5 6">
    <name type="scientific">Paenibacillus borealis</name>
    <dbReference type="NCBI Taxonomy" id="160799"/>
    <lineage>
        <taxon>Bacteria</taxon>
        <taxon>Bacillati</taxon>
        <taxon>Bacillota</taxon>
        <taxon>Bacilli</taxon>
        <taxon>Bacillales</taxon>
        <taxon>Paenibacillaceae</taxon>
        <taxon>Paenibacillus</taxon>
    </lineage>
</organism>
<dbReference type="InterPro" id="IPR027417">
    <property type="entry name" value="P-loop_NTPase"/>
</dbReference>
<sequence>MLIQVDQLVKDYQTNKNQKGFFHGIKALLMPEYETKRAVNGISFSISAGEMVGFIGPNGAGKSTTVKMLSGILVPSSGKVTVKGMDPFKDRKKYVSQIGVVFGQRTQLWWDLPAVDTFDLLKEVYKIPDKVYKANMEEFRELLGLDEFLHRPARQLSLGQRMRADIAAAMLHEPDILFFDEPTIGLDIIAKERIREFIKRMNKEKGITMLFTTHDMQDIEKICERIMVIDHGKIVCDSQVSDVRQLYGTERKLSVQFSQSYDQIDIPRVQTVHEGGNQKSFIFKNNEIKVSELITQLTNNYDVQDLTVQEPEIETIIKKIYEEGAHDYESVS</sequence>
<dbReference type="GO" id="GO:0005524">
    <property type="term" value="F:ATP binding"/>
    <property type="evidence" value="ECO:0007669"/>
    <property type="project" value="UniProtKB-KW"/>
</dbReference>
<comment type="caution">
    <text evidence="5">The sequence shown here is derived from an EMBL/GenBank/DDBJ whole genome shotgun (WGS) entry which is preliminary data.</text>
</comment>
<dbReference type="PANTHER" id="PTHR42711">
    <property type="entry name" value="ABC TRANSPORTER ATP-BINDING PROTEIN"/>
    <property type="match status" value="1"/>
</dbReference>
<name>A0ABX3H1E2_PAEBO</name>
<dbReference type="Proteomes" id="UP000187412">
    <property type="component" value="Unassembled WGS sequence"/>
</dbReference>
<reference evidence="5 6" key="1">
    <citation type="submission" date="2016-10" db="EMBL/GenBank/DDBJ databases">
        <title>Paenibacillus species isolates.</title>
        <authorList>
            <person name="Beno S.M."/>
        </authorList>
    </citation>
    <scope>NUCLEOTIDE SEQUENCE [LARGE SCALE GENOMIC DNA]</scope>
    <source>
        <strain evidence="5 6">FSL H7-0744</strain>
    </source>
</reference>
<evidence type="ECO:0000259" key="4">
    <source>
        <dbReference type="PROSITE" id="PS50893"/>
    </source>
</evidence>
<protein>
    <submittedName>
        <fullName evidence="5">Sugar ABC transporter ATP-binding protein</fullName>
    </submittedName>
</protein>
<dbReference type="InterPro" id="IPR003439">
    <property type="entry name" value="ABC_transporter-like_ATP-bd"/>
</dbReference>
<dbReference type="SMART" id="SM00382">
    <property type="entry name" value="AAA"/>
    <property type="match status" value="1"/>
</dbReference>
<gene>
    <name evidence="5" type="ORF">BSK56_25880</name>
</gene>
<keyword evidence="6" id="KW-1185">Reference proteome</keyword>
<evidence type="ECO:0000256" key="1">
    <source>
        <dbReference type="ARBA" id="ARBA00022448"/>
    </source>
</evidence>
<keyword evidence="3 5" id="KW-0067">ATP-binding</keyword>
<evidence type="ECO:0000313" key="5">
    <source>
        <dbReference type="EMBL" id="OMD42326.1"/>
    </source>
</evidence>
<dbReference type="PROSITE" id="PS00211">
    <property type="entry name" value="ABC_TRANSPORTER_1"/>
    <property type="match status" value="1"/>
</dbReference>
<dbReference type="RefSeq" id="WP_076113379.1">
    <property type="nucleotide sequence ID" value="NZ_MPTB01000041.1"/>
</dbReference>
<evidence type="ECO:0000313" key="6">
    <source>
        <dbReference type="Proteomes" id="UP000187412"/>
    </source>
</evidence>
<dbReference type="InterPro" id="IPR050763">
    <property type="entry name" value="ABC_transporter_ATP-binding"/>
</dbReference>
<dbReference type="Pfam" id="PF00005">
    <property type="entry name" value="ABC_tran"/>
    <property type="match status" value="1"/>
</dbReference>
<accession>A0ABX3H1E2</accession>
<dbReference type="PANTHER" id="PTHR42711:SF1">
    <property type="entry name" value="ABC-TRANSPORT PROTEIN, ATP-BINDING COMPONENT"/>
    <property type="match status" value="1"/>
</dbReference>
<dbReference type="PROSITE" id="PS50893">
    <property type="entry name" value="ABC_TRANSPORTER_2"/>
    <property type="match status" value="1"/>
</dbReference>
<keyword evidence="1" id="KW-0813">Transport</keyword>
<dbReference type="EMBL" id="MPTB01000041">
    <property type="protein sequence ID" value="OMD42326.1"/>
    <property type="molecule type" value="Genomic_DNA"/>
</dbReference>
<dbReference type="Gene3D" id="3.40.50.300">
    <property type="entry name" value="P-loop containing nucleotide triphosphate hydrolases"/>
    <property type="match status" value="1"/>
</dbReference>
<feature type="domain" description="ABC transporter" evidence="4">
    <location>
        <begin position="3"/>
        <end position="256"/>
    </location>
</feature>